<dbReference type="SUPFAM" id="SSF52540">
    <property type="entry name" value="P-loop containing nucleoside triphosphate hydrolases"/>
    <property type="match status" value="1"/>
</dbReference>
<proteinExistence type="predicted"/>
<dbReference type="Proteomes" id="UP001281130">
    <property type="component" value="Unassembled WGS sequence"/>
</dbReference>
<dbReference type="Pfam" id="PF12532">
    <property type="entry name" value="DUF3732"/>
    <property type="match status" value="1"/>
</dbReference>
<dbReference type="Gene3D" id="3.40.50.300">
    <property type="entry name" value="P-loop containing nucleotide triphosphate hydrolases"/>
    <property type="match status" value="1"/>
</dbReference>
<evidence type="ECO:0000256" key="1">
    <source>
        <dbReference type="SAM" id="Coils"/>
    </source>
</evidence>
<comment type="caution">
    <text evidence="2">The sequence shown here is derived from an EMBL/GenBank/DDBJ whole genome shotgun (WGS) entry which is preliminary data.</text>
</comment>
<evidence type="ECO:0000313" key="2">
    <source>
        <dbReference type="EMBL" id="MDX5895201.1"/>
    </source>
</evidence>
<feature type="coiled-coil region" evidence="1">
    <location>
        <begin position="443"/>
        <end position="470"/>
    </location>
</feature>
<sequence length="646" mass="72300">MQILEVVLYGKNGKKRTLAFKPGAVNVITGASSTGKSQIVRIVDYCFGSDNCNIARGPLRDKVEWYGLLLRTNQGKAFVGRRNPSGGARSTNETYFSGTGLRIASPETIESGNTNIGAAMLQLRDILGIEEYKFVPPEGQTRPPLEPTIRHALAFCLQQQTEVADDRELFHSQGNFWVAQAYKDLFPYFLGAIDAGRLGKEQEAKAIRSKVRRLRKEAKELQGIAGEGLGTGLRLFEEARQYGVVADNERPSNLEDLRERLDEIAGTWSPEDVPAARGNRIVALREQADALTEELGNLDNRRLAVMSYIGAFDGRAGALHRQHLRLESVNLFDSLEGTPCAICGDKLDEDGSVVRLMRSALNELGETLERAVAAKPQLADYLDKLDAERAELSNQRKETERTIKDLVRSDREARRMHDLSVQRSRVVGRISLWVETVSDLDDSARLLTELREAEAALEKVDEDLSADDEQARLESVLRRVSNEITRIAAALKLEHVIGADDQVNPVTLDIRNLTLIVDKPEGPVTFHEIGSGKNWLGFGIATHLALHRHFEAQERPVPNFLILDQPTQVFYPDERDKEPARSVDDLDDDDREEVRRLFEVIFEAVSRSNGRMQVIITDHADLPEERFQNAVVARWRGGDALVPNDW</sequence>
<protein>
    <submittedName>
        <fullName evidence="2">DUF3732 domain-containing protein</fullName>
    </submittedName>
</protein>
<keyword evidence="1" id="KW-0175">Coiled coil</keyword>
<evidence type="ECO:0000313" key="3">
    <source>
        <dbReference type="Proteomes" id="UP001281130"/>
    </source>
</evidence>
<organism evidence="2 3">
    <name type="scientific">Rubrobacter radiotolerans</name>
    <name type="common">Arthrobacter radiotolerans</name>
    <dbReference type="NCBI Taxonomy" id="42256"/>
    <lineage>
        <taxon>Bacteria</taxon>
        <taxon>Bacillati</taxon>
        <taxon>Actinomycetota</taxon>
        <taxon>Rubrobacteria</taxon>
        <taxon>Rubrobacterales</taxon>
        <taxon>Rubrobacteraceae</taxon>
        <taxon>Rubrobacter</taxon>
    </lineage>
</organism>
<feature type="coiled-coil region" evidence="1">
    <location>
        <begin position="197"/>
        <end position="224"/>
    </location>
</feature>
<dbReference type="InterPro" id="IPR027417">
    <property type="entry name" value="P-loop_NTPase"/>
</dbReference>
<accession>A0AB35TB56</accession>
<dbReference type="AlphaFoldDB" id="A0AB35TB56"/>
<gene>
    <name evidence="2" type="ORF">SIL72_14330</name>
</gene>
<dbReference type="InterPro" id="IPR022205">
    <property type="entry name" value="DUF3732"/>
</dbReference>
<dbReference type="RefSeq" id="WP_233425932.1">
    <property type="nucleotide sequence ID" value="NZ_JAWXXX010000001.1"/>
</dbReference>
<reference evidence="2" key="1">
    <citation type="submission" date="2023-11" db="EMBL/GenBank/DDBJ databases">
        <title>MicrobeMod: A computational toolkit for identifying prokaryotic methylation and restriction-modification with nanopore sequencing.</title>
        <authorList>
            <person name="Crits-Christoph A."/>
            <person name="Kang S.C."/>
            <person name="Lee H."/>
            <person name="Ostrov N."/>
        </authorList>
    </citation>
    <scope>NUCLEOTIDE SEQUENCE</scope>
    <source>
        <strain evidence="2">ATCC 51242</strain>
    </source>
</reference>
<feature type="coiled-coil region" evidence="1">
    <location>
        <begin position="378"/>
        <end position="409"/>
    </location>
</feature>
<name>A0AB35TB56_RUBRA</name>
<dbReference type="EMBL" id="JAWXXX010000001">
    <property type="protein sequence ID" value="MDX5895201.1"/>
    <property type="molecule type" value="Genomic_DNA"/>
</dbReference>